<evidence type="ECO:0000313" key="6">
    <source>
        <dbReference type="EMBL" id="MBB2183500.1"/>
    </source>
</evidence>
<dbReference type="Pfam" id="PF13007">
    <property type="entry name" value="LZ_Tnp_IS66"/>
    <property type="match status" value="1"/>
</dbReference>
<proteinExistence type="predicted"/>
<evidence type="ECO:0000259" key="4">
    <source>
        <dbReference type="Pfam" id="PF13007"/>
    </source>
</evidence>
<dbReference type="InterPro" id="IPR004291">
    <property type="entry name" value="Transposase_IS66_central"/>
</dbReference>
<feature type="coiled-coil region" evidence="1">
    <location>
        <begin position="14"/>
        <end position="41"/>
    </location>
</feature>
<comment type="caution">
    <text evidence="5">The sequence shown here is derived from an EMBL/GenBank/DDBJ whole genome shotgun (WGS) entry which is preliminary data.</text>
</comment>
<dbReference type="RefSeq" id="WP_228352502.1">
    <property type="nucleotide sequence ID" value="NZ_JACEGA010000001.1"/>
</dbReference>
<evidence type="ECO:0000313" key="5">
    <source>
        <dbReference type="EMBL" id="MBB2182811.1"/>
    </source>
</evidence>
<evidence type="ECO:0000313" key="7">
    <source>
        <dbReference type="Proteomes" id="UP000574276"/>
    </source>
</evidence>
<evidence type="ECO:0000259" key="3">
    <source>
        <dbReference type="Pfam" id="PF13005"/>
    </source>
</evidence>
<feature type="domain" description="Transposase TnpC homeodomain" evidence="4">
    <location>
        <begin position="44"/>
        <end position="108"/>
    </location>
</feature>
<evidence type="ECO:0000259" key="2">
    <source>
        <dbReference type="Pfam" id="PF03050"/>
    </source>
</evidence>
<dbReference type="InterPro" id="IPR024474">
    <property type="entry name" value="Znf_dom_IS66"/>
</dbReference>
<gene>
    <name evidence="5" type="ORF">H0486_07970</name>
    <name evidence="6" type="ORF">H0486_11485</name>
</gene>
<dbReference type="AlphaFoldDB" id="A0A839K292"/>
<evidence type="ECO:0000256" key="1">
    <source>
        <dbReference type="SAM" id="Coils"/>
    </source>
</evidence>
<protein>
    <submittedName>
        <fullName evidence="5">IS66 family transposase</fullName>
    </submittedName>
</protein>
<dbReference type="NCBIfam" id="NF033517">
    <property type="entry name" value="transpos_IS66"/>
    <property type="match status" value="1"/>
</dbReference>
<dbReference type="Proteomes" id="UP000574276">
    <property type="component" value="Unassembled WGS sequence"/>
</dbReference>
<accession>A0A839K292</accession>
<dbReference type="EMBL" id="JACEGA010000001">
    <property type="protein sequence ID" value="MBB2182811.1"/>
    <property type="molecule type" value="Genomic_DNA"/>
</dbReference>
<dbReference type="EMBL" id="JACEGA010000001">
    <property type="protein sequence ID" value="MBB2183500.1"/>
    <property type="molecule type" value="Genomic_DNA"/>
</dbReference>
<dbReference type="PANTHER" id="PTHR33678">
    <property type="entry name" value="BLL1576 PROTEIN"/>
    <property type="match status" value="1"/>
</dbReference>
<keyword evidence="1" id="KW-0175">Coiled coil</keyword>
<dbReference type="InterPro" id="IPR052344">
    <property type="entry name" value="Transposase-related"/>
</dbReference>
<dbReference type="Pfam" id="PF03050">
    <property type="entry name" value="DDE_Tnp_IS66"/>
    <property type="match status" value="1"/>
</dbReference>
<name>A0A839K292_9FIRM</name>
<keyword evidence="7" id="KW-1185">Reference proteome</keyword>
<dbReference type="Pfam" id="PF13005">
    <property type="entry name" value="zf-IS66"/>
    <property type="match status" value="1"/>
</dbReference>
<feature type="domain" description="Transposase IS66 central" evidence="2">
    <location>
        <begin position="186"/>
        <end position="473"/>
    </location>
</feature>
<dbReference type="InterPro" id="IPR024463">
    <property type="entry name" value="Transposase_TnpC_homeodom"/>
</dbReference>
<organism evidence="5 7">
    <name type="scientific">Variimorphobacter saccharofermentans</name>
    <dbReference type="NCBI Taxonomy" id="2755051"/>
    <lineage>
        <taxon>Bacteria</taxon>
        <taxon>Bacillati</taxon>
        <taxon>Bacillota</taxon>
        <taxon>Clostridia</taxon>
        <taxon>Lachnospirales</taxon>
        <taxon>Lachnospiraceae</taxon>
        <taxon>Variimorphobacter</taxon>
    </lineage>
</organism>
<sequence length="540" mass="62124">MTKQEELLMLRALVAKQKEELEQKDKTIEKQNIRIENMIQALLHARQKLFGKSTEVTEHIPGQMNLFSTTQDLAKELFHEQKKITVPAHQRKTRQPGVRAEMLASLPKDIDEYIINPEEVCSTCGGKLKVIGKRLIRTEVEFIPARLKVVQIVQQIAKCTECGTGKNDNPKDHFQKAAIPSSVLPHSIATASLVAQVMYQKFMMGIPLSRQEKEWYRLGLVLPRNNMAHWVIRCSEEWLTPIYNRIHSELMKCDCLHMDETRIQCNKEEGRKASTDSFMWVIRSGASEGITASYFHYSPSRSGKVAQNLLTEFKGYLTTDAYIAYEKVDNIKRNLCWAHVRRYMIESIPLDSRGKEIPGSKGAEGRDLIDLLFKLEDEMKDLSPEIRKEKRQVASRAILDAFWSWVENTSALTTTNEKLTKALAYAANHKNYLETFLEDGRLPISNNLCEANIKPYATARRAWLFADTPKGATANAVLYTIVESAKANDLDVYEYIHHLLRIMPDIDFNNHPEMIDAYLPWSKDLPQECRLNKRIHKEFR</sequence>
<feature type="domain" description="Transposase IS66 zinc-finger binding" evidence="3">
    <location>
        <begin position="118"/>
        <end position="163"/>
    </location>
</feature>
<reference evidence="5 7" key="1">
    <citation type="submission" date="2020-07" db="EMBL/GenBank/DDBJ databases">
        <title>Characterization and genome sequencing of isolate MD1, a novel member within the family Lachnospiraceae.</title>
        <authorList>
            <person name="Rettenmaier R."/>
            <person name="Di Bello L."/>
            <person name="Zinser C."/>
            <person name="Scheitz K."/>
            <person name="Liebl W."/>
            <person name="Zverlov V."/>
        </authorList>
    </citation>
    <scope>NUCLEOTIDE SEQUENCE [LARGE SCALE GENOMIC DNA]</scope>
    <source>
        <strain evidence="5 7">MD1</strain>
    </source>
</reference>